<dbReference type="AlphaFoldDB" id="A0A6N7XLP1"/>
<protein>
    <submittedName>
        <fullName evidence="1">Uncharacterized protein</fullName>
    </submittedName>
</protein>
<sequence length="95" mass="10888">MTIKANYPDRQRQSATWGREQLEFPAFFSDMIDDNAVKTGALSSVPLEVVWASIVLSSAKIESLTMELKIRAFHRQLFKKVFLCWSSAKDKSLEF</sequence>
<dbReference type="Proteomes" id="UP000469424">
    <property type="component" value="Unassembled WGS sequence"/>
</dbReference>
<keyword evidence="2" id="KW-1185">Reference proteome</keyword>
<dbReference type="RefSeq" id="WP_154554068.1">
    <property type="nucleotide sequence ID" value="NZ_VUNA01000006.1"/>
</dbReference>
<dbReference type="EMBL" id="VUNA01000006">
    <property type="protein sequence ID" value="MST70501.1"/>
    <property type="molecule type" value="Genomic_DNA"/>
</dbReference>
<organism evidence="1 2">
    <name type="scientific">Mogibacterium kristiansenii</name>
    <dbReference type="NCBI Taxonomy" id="2606708"/>
    <lineage>
        <taxon>Bacteria</taxon>
        <taxon>Bacillati</taxon>
        <taxon>Bacillota</taxon>
        <taxon>Clostridia</taxon>
        <taxon>Peptostreptococcales</taxon>
        <taxon>Anaerovoracaceae</taxon>
        <taxon>Mogibacterium</taxon>
    </lineage>
</organism>
<reference evidence="1 2" key="1">
    <citation type="submission" date="2019-08" db="EMBL/GenBank/DDBJ databases">
        <title>In-depth cultivation of the pig gut microbiome towards novel bacterial diversity and tailored functional studies.</title>
        <authorList>
            <person name="Wylensek D."/>
            <person name="Hitch T.C.A."/>
            <person name="Clavel T."/>
        </authorList>
    </citation>
    <scope>NUCLEOTIDE SEQUENCE [LARGE SCALE GENOMIC DNA]</scope>
    <source>
        <strain evidence="1 2">WCA-MUC-591-APC-4B</strain>
    </source>
</reference>
<gene>
    <name evidence="1" type="ORF">FYJ65_03965</name>
</gene>
<proteinExistence type="predicted"/>
<comment type="caution">
    <text evidence="1">The sequence shown here is derived from an EMBL/GenBank/DDBJ whole genome shotgun (WGS) entry which is preliminary data.</text>
</comment>
<evidence type="ECO:0000313" key="2">
    <source>
        <dbReference type="Proteomes" id="UP000469424"/>
    </source>
</evidence>
<accession>A0A6N7XLP1</accession>
<name>A0A6N7XLP1_9FIRM</name>
<evidence type="ECO:0000313" key="1">
    <source>
        <dbReference type="EMBL" id="MST70501.1"/>
    </source>
</evidence>